<accession>F0XF54</accession>
<dbReference type="Proteomes" id="UP000007796">
    <property type="component" value="Unassembled WGS sequence"/>
</dbReference>
<dbReference type="InParanoid" id="F0XF54"/>
<dbReference type="HOGENOM" id="CLU_1434581_0_0_1"/>
<keyword evidence="2" id="KW-1185">Reference proteome</keyword>
<evidence type="ECO:0008006" key="3">
    <source>
        <dbReference type="Google" id="ProtNLM"/>
    </source>
</evidence>
<dbReference type="GeneID" id="25974219"/>
<proteinExistence type="predicted"/>
<evidence type="ECO:0000313" key="1">
    <source>
        <dbReference type="EMBL" id="EFX04422.1"/>
    </source>
</evidence>
<protein>
    <recommendedName>
        <fullName evidence="3">C6 zinc finger domain containing protein</fullName>
    </recommendedName>
</protein>
<dbReference type="RefSeq" id="XP_014173904.1">
    <property type="nucleotide sequence ID" value="XM_014318429.1"/>
</dbReference>
<reference evidence="1 2" key="1">
    <citation type="journal article" date="2011" name="Proc. Natl. Acad. Sci. U.S.A.">
        <title>Genome and transcriptome analyses of the mountain pine beetle-fungal symbiont Grosmannia clavigera, a lodgepole pine pathogen.</title>
        <authorList>
            <person name="DiGuistini S."/>
            <person name="Wang Y."/>
            <person name="Liao N.Y."/>
            <person name="Taylor G."/>
            <person name="Tanguay P."/>
            <person name="Feau N."/>
            <person name="Henrissat B."/>
            <person name="Chan S.K."/>
            <person name="Hesse-Orce U."/>
            <person name="Alamouti S.M."/>
            <person name="Tsui C.K.M."/>
            <person name="Docking R.T."/>
            <person name="Levasseur A."/>
            <person name="Haridas S."/>
            <person name="Robertson G."/>
            <person name="Birol I."/>
            <person name="Holt R.A."/>
            <person name="Marra M.A."/>
            <person name="Hamelin R.C."/>
            <person name="Hirst M."/>
            <person name="Jones S.J.M."/>
            <person name="Bohlmann J."/>
            <person name="Breuil C."/>
        </authorList>
    </citation>
    <scope>NUCLEOTIDE SEQUENCE [LARGE SCALE GENOMIC DNA]</scope>
    <source>
        <strain evidence="2">kw1407 / UAMH 11150</strain>
    </source>
</reference>
<dbReference type="EMBL" id="GL629765">
    <property type="protein sequence ID" value="EFX04422.1"/>
    <property type="molecule type" value="Genomic_DNA"/>
</dbReference>
<dbReference type="AlphaFoldDB" id="F0XF54"/>
<evidence type="ECO:0000313" key="2">
    <source>
        <dbReference type="Proteomes" id="UP000007796"/>
    </source>
</evidence>
<organism evidence="2">
    <name type="scientific">Grosmannia clavigera (strain kw1407 / UAMH 11150)</name>
    <name type="common">Blue stain fungus</name>
    <name type="synonym">Graphiocladiella clavigera</name>
    <dbReference type="NCBI Taxonomy" id="655863"/>
    <lineage>
        <taxon>Eukaryota</taxon>
        <taxon>Fungi</taxon>
        <taxon>Dikarya</taxon>
        <taxon>Ascomycota</taxon>
        <taxon>Pezizomycotina</taxon>
        <taxon>Sordariomycetes</taxon>
        <taxon>Sordariomycetidae</taxon>
        <taxon>Ophiostomatales</taxon>
        <taxon>Ophiostomataceae</taxon>
        <taxon>Leptographium</taxon>
    </lineage>
</organism>
<gene>
    <name evidence="1" type="ORF">CMQ_1350</name>
</gene>
<sequence>MTNTPTADSLPIAAVRHAVTIGYIARQALAHTACLQAATASANVARWLHDAVLVVIGFTASYPVCPPSTLARRAIDPTLEALAMCGAGIGLGLGLSLDAEVAELRRLAREADDILDGFSGRRTGLERPAEVPATPASCLAAPAAGEPDRSLVTELQGSVYSDLDPVGNAEFWAGFMQQLDTPVQNCVPG</sequence>
<name>F0XF54_GROCL</name>